<organism evidence="3">
    <name type="scientific">Siphoviridae sp. ctNHp14</name>
    <dbReference type="NCBI Taxonomy" id="2827857"/>
    <lineage>
        <taxon>Viruses</taxon>
        <taxon>Duplodnaviria</taxon>
        <taxon>Heunggongvirae</taxon>
        <taxon>Uroviricota</taxon>
        <taxon>Caudoviricetes</taxon>
    </lineage>
</organism>
<dbReference type="PANTHER" id="PTHR46797:SF1">
    <property type="entry name" value="METHYLPHOSPHONATE SYNTHASE"/>
    <property type="match status" value="1"/>
</dbReference>
<protein>
    <submittedName>
        <fullName evidence="3">Helix-turn-helix XRE-family like protein</fullName>
    </submittedName>
</protein>
<evidence type="ECO:0000313" key="3">
    <source>
        <dbReference type="EMBL" id="DAF51989.1"/>
    </source>
</evidence>
<dbReference type="InterPro" id="IPR001387">
    <property type="entry name" value="Cro/C1-type_HTH"/>
</dbReference>
<evidence type="ECO:0000259" key="2">
    <source>
        <dbReference type="PROSITE" id="PS50943"/>
    </source>
</evidence>
<proteinExistence type="predicted"/>
<dbReference type="PROSITE" id="PS50943">
    <property type="entry name" value="HTH_CROC1"/>
    <property type="match status" value="1"/>
</dbReference>
<accession>A0A8S5SLQ7</accession>
<dbReference type="SMART" id="SM00530">
    <property type="entry name" value="HTH_XRE"/>
    <property type="match status" value="1"/>
</dbReference>
<dbReference type="SUPFAM" id="SSF47413">
    <property type="entry name" value="lambda repressor-like DNA-binding domains"/>
    <property type="match status" value="1"/>
</dbReference>
<keyword evidence="1" id="KW-0238">DNA-binding</keyword>
<reference evidence="3" key="1">
    <citation type="journal article" date="2021" name="Proc. Natl. Acad. Sci. U.S.A.">
        <title>A Catalog of Tens of Thousands of Viruses from Human Metagenomes Reveals Hidden Associations with Chronic Diseases.</title>
        <authorList>
            <person name="Tisza M.J."/>
            <person name="Buck C.B."/>
        </authorList>
    </citation>
    <scope>NUCLEOTIDE SEQUENCE</scope>
    <source>
        <strain evidence="3">CtNHp14</strain>
    </source>
</reference>
<dbReference type="PANTHER" id="PTHR46797">
    <property type="entry name" value="HTH-TYPE TRANSCRIPTIONAL REGULATOR"/>
    <property type="match status" value="1"/>
</dbReference>
<dbReference type="Gene3D" id="1.10.260.40">
    <property type="entry name" value="lambda repressor-like DNA-binding domains"/>
    <property type="match status" value="1"/>
</dbReference>
<dbReference type="GO" id="GO:0003677">
    <property type="term" value="F:DNA binding"/>
    <property type="evidence" value="ECO:0007669"/>
    <property type="project" value="UniProtKB-KW"/>
</dbReference>
<dbReference type="GO" id="GO:0003700">
    <property type="term" value="F:DNA-binding transcription factor activity"/>
    <property type="evidence" value="ECO:0007669"/>
    <property type="project" value="TreeGrafter"/>
</dbReference>
<dbReference type="EMBL" id="BK032628">
    <property type="protein sequence ID" value="DAF51989.1"/>
    <property type="molecule type" value="Genomic_DNA"/>
</dbReference>
<name>A0A8S5SLQ7_9CAUD</name>
<dbReference type="InterPro" id="IPR010982">
    <property type="entry name" value="Lambda_DNA-bd_dom_sf"/>
</dbReference>
<feature type="domain" description="HTH cro/C1-type" evidence="2">
    <location>
        <begin position="2"/>
        <end position="56"/>
    </location>
</feature>
<dbReference type="CDD" id="cd00093">
    <property type="entry name" value="HTH_XRE"/>
    <property type="match status" value="1"/>
</dbReference>
<dbReference type="Pfam" id="PF01381">
    <property type="entry name" value="HTH_3"/>
    <property type="match status" value="1"/>
</dbReference>
<sequence length="60" mass="7195">MLKKLRQERGLTHEQLAKKLGISKSYYVKIENDFMNPSYKVLKKLKDFYGEDINLNELFK</sequence>
<evidence type="ECO:0000256" key="1">
    <source>
        <dbReference type="ARBA" id="ARBA00023125"/>
    </source>
</evidence>
<dbReference type="InterPro" id="IPR050807">
    <property type="entry name" value="TransReg_Diox_bact_type"/>
</dbReference>